<dbReference type="OrthoDB" id="1733656at2759"/>
<gene>
    <name evidence="6" type="ORF">P167DRAFT_531541</name>
</gene>
<dbReference type="InterPro" id="IPR023476">
    <property type="entry name" value="Pep_tRNA_hydro_II_dom_sf"/>
</dbReference>
<dbReference type="EMBL" id="ML119106">
    <property type="protein sequence ID" value="RPB17297.1"/>
    <property type="molecule type" value="Genomic_DNA"/>
</dbReference>
<dbReference type="SUPFAM" id="SSF102462">
    <property type="entry name" value="Peptidyl-tRNA hydrolase II"/>
    <property type="match status" value="1"/>
</dbReference>
<keyword evidence="7" id="KW-1185">Reference proteome</keyword>
<comment type="similarity">
    <text evidence="3">Belongs to the PTH2 family.</text>
</comment>
<name>A0A3N4L363_9PEZI</name>
<reference evidence="6 7" key="1">
    <citation type="journal article" date="2018" name="Nat. Ecol. Evol.">
        <title>Pezizomycetes genomes reveal the molecular basis of ectomycorrhizal truffle lifestyle.</title>
        <authorList>
            <person name="Murat C."/>
            <person name="Payen T."/>
            <person name="Noel B."/>
            <person name="Kuo A."/>
            <person name="Morin E."/>
            <person name="Chen J."/>
            <person name="Kohler A."/>
            <person name="Krizsan K."/>
            <person name="Balestrini R."/>
            <person name="Da Silva C."/>
            <person name="Montanini B."/>
            <person name="Hainaut M."/>
            <person name="Levati E."/>
            <person name="Barry K.W."/>
            <person name="Belfiori B."/>
            <person name="Cichocki N."/>
            <person name="Clum A."/>
            <person name="Dockter R.B."/>
            <person name="Fauchery L."/>
            <person name="Guy J."/>
            <person name="Iotti M."/>
            <person name="Le Tacon F."/>
            <person name="Lindquist E.A."/>
            <person name="Lipzen A."/>
            <person name="Malagnac F."/>
            <person name="Mello A."/>
            <person name="Molinier V."/>
            <person name="Miyauchi S."/>
            <person name="Poulain J."/>
            <person name="Riccioni C."/>
            <person name="Rubini A."/>
            <person name="Sitrit Y."/>
            <person name="Splivallo R."/>
            <person name="Traeger S."/>
            <person name="Wang M."/>
            <person name="Zifcakova L."/>
            <person name="Wipf D."/>
            <person name="Zambonelli A."/>
            <person name="Paolocci F."/>
            <person name="Nowrousian M."/>
            <person name="Ottonello S."/>
            <person name="Baldrian P."/>
            <person name="Spatafora J.W."/>
            <person name="Henrissat B."/>
            <person name="Nagy L.G."/>
            <person name="Aury J.M."/>
            <person name="Wincker P."/>
            <person name="Grigoriev I.V."/>
            <person name="Bonfante P."/>
            <person name="Martin F.M."/>
        </authorList>
    </citation>
    <scope>NUCLEOTIDE SEQUENCE [LARGE SCALE GENOMIC DNA]</scope>
    <source>
        <strain evidence="6 7">CCBAS932</strain>
    </source>
</reference>
<dbReference type="Proteomes" id="UP000277580">
    <property type="component" value="Unassembled WGS sequence"/>
</dbReference>
<dbReference type="InParanoid" id="A0A3N4L363"/>
<dbReference type="CDD" id="cd02430">
    <property type="entry name" value="PTH2"/>
    <property type="match status" value="1"/>
</dbReference>
<evidence type="ECO:0000313" key="6">
    <source>
        <dbReference type="EMBL" id="RPB17297.1"/>
    </source>
</evidence>
<dbReference type="InterPro" id="IPR002833">
    <property type="entry name" value="PTH2"/>
</dbReference>
<dbReference type="EC" id="3.1.1.29" evidence="1"/>
<feature type="region of interest" description="Disordered" evidence="5">
    <location>
        <begin position="66"/>
        <end position="102"/>
    </location>
</feature>
<feature type="compositionally biased region" description="Basic and acidic residues" evidence="5">
    <location>
        <begin position="66"/>
        <end position="76"/>
    </location>
</feature>
<sequence>MPALSPPFTTLLAAVICAIAGYYVGKTSGLRKAENIHELNGKDTVVLDDNFGAGADRNTGIKAIDKKGKGKAKVDAEDGEDVEWESEDENGEDEEDDDGGVNINKFENSHEACKMVLIVRSDLGMTKGKIAAQCGHATLMCYKASQKHAPHLVRAWENYGQTKIALQAKGEDELNILQAQAMSLGVVAKIVHDAGRTQIAAGSATVLGIGPAPVSVVNEISGHLKLL</sequence>
<dbReference type="AlphaFoldDB" id="A0A3N4L363"/>
<dbReference type="NCBIfam" id="TIGR00283">
    <property type="entry name" value="arch_pth2"/>
    <property type="match status" value="1"/>
</dbReference>
<organism evidence="6 7">
    <name type="scientific">Morchella conica CCBAS932</name>
    <dbReference type="NCBI Taxonomy" id="1392247"/>
    <lineage>
        <taxon>Eukaryota</taxon>
        <taxon>Fungi</taxon>
        <taxon>Dikarya</taxon>
        <taxon>Ascomycota</taxon>
        <taxon>Pezizomycotina</taxon>
        <taxon>Pezizomycetes</taxon>
        <taxon>Pezizales</taxon>
        <taxon>Morchellaceae</taxon>
        <taxon>Morchella</taxon>
    </lineage>
</organism>
<evidence type="ECO:0000256" key="1">
    <source>
        <dbReference type="ARBA" id="ARBA00013260"/>
    </source>
</evidence>
<dbReference type="FunFam" id="3.40.1490.10:FF:000001">
    <property type="entry name" value="Peptidyl-tRNA hydrolase 2"/>
    <property type="match status" value="1"/>
</dbReference>
<dbReference type="GO" id="GO:0004045">
    <property type="term" value="F:peptidyl-tRNA hydrolase activity"/>
    <property type="evidence" value="ECO:0007669"/>
    <property type="project" value="UniProtKB-EC"/>
</dbReference>
<evidence type="ECO:0000256" key="4">
    <source>
        <dbReference type="ARBA" id="ARBA00048707"/>
    </source>
</evidence>
<dbReference type="PANTHER" id="PTHR12649">
    <property type="entry name" value="PEPTIDYL-TRNA HYDROLASE 2"/>
    <property type="match status" value="1"/>
</dbReference>
<evidence type="ECO:0000256" key="3">
    <source>
        <dbReference type="ARBA" id="ARBA00038050"/>
    </source>
</evidence>
<dbReference type="PANTHER" id="PTHR12649:SF11">
    <property type="entry name" value="PEPTIDYL-TRNA HYDROLASE 2, MITOCHONDRIAL"/>
    <property type="match status" value="1"/>
</dbReference>
<dbReference type="Gene3D" id="3.40.1490.10">
    <property type="entry name" value="Bit1"/>
    <property type="match status" value="1"/>
</dbReference>
<accession>A0A3N4L363</accession>
<dbReference type="STRING" id="1392247.A0A3N4L363"/>
<evidence type="ECO:0000313" key="7">
    <source>
        <dbReference type="Proteomes" id="UP000277580"/>
    </source>
</evidence>
<dbReference type="GO" id="GO:0005829">
    <property type="term" value="C:cytosol"/>
    <property type="evidence" value="ECO:0007669"/>
    <property type="project" value="TreeGrafter"/>
</dbReference>
<keyword evidence="2" id="KW-0378">Hydrolase</keyword>
<evidence type="ECO:0000256" key="2">
    <source>
        <dbReference type="ARBA" id="ARBA00022801"/>
    </source>
</evidence>
<dbReference type="Pfam" id="PF01981">
    <property type="entry name" value="PTH2"/>
    <property type="match status" value="1"/>
</dbReference>
<feature type="compositionally biased region" description="Acidic residues" evidence="5">
    <location>
        <begin position="77"/>
        <end position="99"/>
    </location>
</feature>
<proteinExistence type="inferred from homology"/>
<evidence type="ECO:0000256" key="5">
    <source>
        <dbReference type="SAM" id="MobiDB-lite"/>
    </source>
</evidence>
<protein>
    <recommendedName>
        <fullName evidence="1">peptidyl-tRNA hydrolase</fullName>
        <ecNumber evidence="1">3.1.1.29</ecNumber>
    </recommendedName>
</protein>
<comment type="catalytic activity">
    <reaction evidence="4">
        <text>an N-acyl-L-alpha-aminoacyl-tRNA + H2O = an N-acyl-L-amino acid + a tRNA + H(+)</text>
        <dbReference type="Rhea" id="RHEA:54448"/>
        <dbReference type="Rhea" id="RHEA-COMP:10123"/>
        <dbReference type="Rhea" id="RHEA-COMP:13883"/>
        <dbReference type="ChEBI" id="CHEBI:15377"/>
        <dbReference type="ChEBI" id="CHEBI:15378"/>
        <dbReference type="ChEBI" id="CHEBI:59874"/>
        <dbReference type="ChEBI" id="CHEBI:78442"/>
        <dbReference type="ChEBI" id="CHEBI:138191"/>
        <dbReference type="EC" id="3.1.1.29"/>
    </reaction>
</comment>